<evidence type="ECO:0008006" key="3">
    <source>
        <dbReference type="Google" id="ProtNLM"/>
    </source>
</evidence>
<comment type="caution">
    <text evidence="1">The sequence shown here is derived from an EMBL/GenBank/DDBJ whole genome shotgun (WGS) entry which is preliminary data.</text>
</comment>
<sequence>MPPLAPDDPRQLGAYRLGQGGQGVVYLGHAGDGTKVAVKVFHAQLTADLDIVNTPGTLDTFAREMEAAKQVARLGRFLIDHTFE</sequence>
<keyword evidence="2" id="KW-1185">Reference proteome</keyword>
<dbReference type="InterPro" id="IPR011009">
    <property type="entry name" value="Kinase-like_dom_sf"/>
</dbReference>
<evidence type="ECO:0000313" key="2">
    <source>
        <dbReference type="Proteomes" id="UP000309174"/>
    </source>
</evidence>
<accession>A0A5C4J0Q0</accession>
<name>A0A5C4J0Q0_9ACTN</name>
<dbReference type="Gene3D" id="3.30.200.20">
    <property type="entry name" value="Phosphorylase Kinase, domain 1"/>
    <property type="match status" value="1"/>
</dbReference>
<dbReference type="RefSeq" id="WP_138649746.1">
    <property type="nucleotide sequence ID" value="NZ_VCKW01000313.1"/>
</dbReference>
<dbReference type="AlphaFoldDB" id="A0A5C4J0Q0"/>
<reference evidence="1 2" key="1">
    <citation type="submission" date="2019-05" db="EMBL/GenBank/DDBJ databases">
        <title>Draft genome sequence of Actinomadura sp. 14C53.</title>
        <authorList>
            <person name="Saricaoglu S."/>
            <person name="Isik K."/>
        </authorList>
    </citation>
    <scope>NUCLEOTIDE SEQUENCE [LARGE SCALE GENOMIC DNA]</scope>
    <source>
        <strain evidence="1 2">14C53</strain>
    </source>
</reference>
<dbReference type="SUPFAM" id="SSF56112">
    <property type="entry name" value="Protein kinase-like (PK-like)"/>
    <property type="match status" value="1"/>
</dbReference>
<proteinExistence type="predicted"/>
<gene>
    <name evidence="1" type="ORF">ETD83_36370</name>
</gene>
<organism evidence="1 2">
    <name type="scientific">Actinomadura soli</name>
    <dbReference type="NCBI Taxonomy" id="2508997"/>
    <lineage>
        <taxon>Bacteria</taxon>
        <taxon>Bacillati</taxon>
        <taxon>Actinomycetota</taxon>
        <taxon>Actinomycetes</taxon>
        <taxon>Streptosporangiales</taxon>
        <taxon>Thermomonosporaceae</taxon>
        <taxon>Actinomadura</taxon>
    </lineage>
</organism>
<dbReference type="Proteomes" id="UP000309174">
    <property type="component" value="Unassembled WGS sequence"/>
</dbReference>
<evidence type="ECO:0000313" key="1">
    <source>
        <dbReference type="EMBL" id="TMQ90221.1"/>
    </source>
</evidence>
<protein>
    <recommendedName>
        <fullName evidence="3">Serine/threonine protein kinase</fullName>
    </recommendedName>
</protein>
<dbReference type="EMBL" id="VCKW01000313">
    <property type="protein sequence ID" value="TMQ90221.1"/>
    <property type="molecule type" value="Genomic_DNA"/>
</dbReference>